<dbReference type="EMBL" id="NVSR01000114">
    <property type="protein sequence ID" value="PCI25302.1"/>
    <property type="molecule type" value="Genomic_DNA"/>
</dbReference>
<evidence type="ECO:0000313" key="3">
    <source>
        <dbReference type="Proteomes" id="UP000218113"/>
    </source>
</evidence>
<dbReference type="PROSITE" id="PS51257">
    <property type="entry name" value="PROKAR_LIPOPROTEIN"/>
    <property type="match status" value="1"/>
</dbReference>
<evidence type="ECO:0000313" key="2">
    <source>
        <dbReference type="EMBL" id="PCI25302.1"/>
    </source>
</evidence>
<protein>
    <recommendedName>
        <fullName evidence="4">DUF4381 domain-containing protein</fullName>
    </recommendedName>
</protein>
<dbReference type="Proteomes" id="UP000218113">
    <property type="component" value="Unassembled WGS sequence"/>
</dbReference>
<sequence length="339" mass="38850">MKPFSFYLALVGSLFFFGCDSSQQASESLKDPSYQVEKVATLGGAPIQVKVRLSQAKIPLTDYLRLQIFVEAEAGIVLTAPYLSEDVYSPLLLVEKPKSNDGWLKDQATLFYQWDYKLEPLNSGEFQIKPFQVHFRLEKEKPTAEAPWPVYTITTEAIKYQVDPVSLTTIEEIRPLRGPILPLFNYWPFLLTLLALVSLGLLFFLLLRYQNRSQAHVTRVEESRNYHLEALQALDKLEKEDLISQDQFELLHIRLSTILRQYVEQYFSIPAQEQTTEEFIQDISHLTLFSPAQKHQLQQFLKLVDLVKFASFAPGSQNSIEAMSSIRSFIQTTGKTDGI</sequence>
<keyword evidence="1" id="KW-1133">Transmembrane helix</keyword>
<name>A0A2A4SVQ2_9DELT</name>
<organism evidence="2 3">
    <name type="scientific">SAR324 cluster bacterium</name>
    <dbReference type="NCBI Taxonomy" id="2024889"/>
    <lineage>
        <taxon>Bacteria</taxon>
        <taxon>Deltaproteobacteria</taxon>
        <taxon>SAR324 cluster</taxon>
    </lineage>
</organism>
<accession>A0A2A4SVQ2</accession>
<evidence type="ECO:0000256" key="1">
    <source>
        <dbReference type="SAM" id="Phobius"/>
    </source>
</evidence>
<feature type="transmembrane region" description="Helical" evidence="1">
    <location>
        <begin position="186"/>
        <end position="207"/>
    </location>
</feature>
<reference evidence="3" key="1">
    <citation type="submission" date="2017-08" db="EMBL/GenBank/DDBJ databases">
        <title>A dynamic microbial community with high functional redundancy inhabits the cold, oxic subseafloor aquifer.</title>
        <authorList>
            <person name="Tully B.J."/>
            <person name="Wheat C.G."/>
            <person name="Glazer B.T."/>
            <person name="Huber J.A."/>
        </authorList>
    </citation>
    <scope>NUCLEOTIDE SEQUENCE [LARGE SCALE GENOMIC DNA]</scope>
</reference>
<comment type="caution">
    <text evidence="2">The sequence shown here is derived from an EMBL/GenBank/DDBJ whole genome shotgun (WGS) entry which is preliminary data.</text>
</comment>
<dbReference type="AlphaFoldDB" id="A0A2A4SVQ2"/>
<evidence type="ECO:0008006" key="4">
    <source>
        <dbReference type="Google" id="ProtNLM"/>
    </source>
</evidence>
<keyword evidence="1" id="KW-0472">Membrane</keyword>
<keyword evidence="1" id="KW-0812">Transmembrane</keyword>
<gene>
    <name evidence="2" type="ORF">COB67_10700</name>
</gene>
<proteinExistence type="predicted"/>